<dbReference type="RefSeq" id="WP_272734761.1">
    <property type="nucleotide sequence ID" value="NZ_CP116942.1"/>
</dbReference>
<dbReference type="PROSITE" id="PS50893">
    <property type="entry name" value="ABC_TRANSPORTER_2"/>
    <property type="match status" value="2"/>
</dbReference>
<evidence type="ECO:0000256" key="4">
    <source>
        <dbReference type="ARBA" id="ARBA00022840"/>
    </source>
</evidence>
<proteinExistence type="inferred from homology"/>
<evidence type="ECO:0000256" key="1">
    <source>
        <dbReference type="ARBA" id="ARBA00005417"/>
    </source>
</evidence>
<dbReference type="GO" id="GO:0016887">
    <property type="term" value="F:ATP hydrolysis activity"/>
    <property type="evidence" value="ECO:0007669"/>
    <property type="project" value="InterPro"/>
</dbReference>
<dbReference type="EMBL" id="CP116942">
    <property type="protein sequence ID" value="WCO65236.1"/>
    <property type="molecule type" value="Genomic_DNA"/>
</dbReference>
<dbReference type="SUPFAM" id="SSF52540">
    <property type="entry name" value="P-loop containing nucleoside triphosphate hydrolases"/>
    <property type="match status" value="2"/>
</dbReference>
<dbReference type="AlphaFoldDB" id="A0AAE9Y4V0"/>
<dbReference type="GO" id="GO:0042626">
    <property type="term" value="F:ATPase-coupled transmembrane transporter activity"/>
    <property type="evidence" value="ECO:0007669"/>
    <property type="project" value="TreeGrafter"/>
</dbReference>
<keyword evidence="4 7" id="KW-0067">ATP-binding</keyword>
<evidence type="ECO:0000256" key="2">
    <source>
        <dbReference type="ARBA" id="ARBA00022448"/>
    </source>
</evidence>
<dbReference type="GO" id="GO:0043190">
    <property type="term" value="C:ATP-binding cassette (ABC) transporter complex"/>
    <property type="evidence" value="ECO:0007669"/>
    <property type="project" value="TreeGrafter"/>
</dbReference>
<evidence type="ECO:0000313" key="7">
    <source>
        <dbReference type="EMBL" id="WCO65236.1"/>
    </source>
</evidence>
<gene>
    <name evidence="7" type="ORF">PO878_12075</name>
</gene>
<dbReference type="Gene3D" id="3.40.50.300">
    <property type="entry name" value="P-loop containing nucleotide triphosphate hydrolases"/>
    <property type="match status" value="2"/>
</dbReference>
<feature type="compositionally biased region" description="Pro residues" evidence="5">
    <location>
        <begin position="278"/>
        <end position="287"/>
    </location>
</feature>
<feature type="domain" description="ABC transporter" evidence="6">
    <location>
        <begin position="291"/>
        <end position="507"/>
    </location>
</feature>
<feature type="domain" description="ABC transporter" evidence="6">
    <location>
        <begin position="9"/>
        <end position="248"/>
    </location>
</feature>
<dbReference type="PANTHER" id="PTHR43553:SF24">
    <property type="entry name" value="ENERGY-COUPLING FACTOR TRANSPORTER ATP-BINDING PROTEIN ECFA1"/>
    <property type="match status" value="1"/>
</dbReference>
<keyword evidence="8" id="KW-1185">Reference proteome</keyword>
<evidence type="ECO:0000256" key="3">
    <source>
        <dbReference type="ARBA" id="ARBA00022741"/>
    </source>
</evidence>
<dbReference type="KEGG" id="ima:PO878_12075"/>
<dbReference type="Pfam" id="PF00005">
    <property type="entry name" value="ABC_tran"/>
    <property type="match status" value="2"/>
</dbReference>
<dbReference type="InterPro" id="IPR003439">
    <property type="entry name" value="ABC_transporter-like_ATP-bd"/>
</dbReference>
<dbReference type="InterPro" id="IPR027417">
    <property type="entry name" value="P-loop_NTPase"/>
</dbReference>
<dbReference type="InterPro" id="IPR015856">
    <property type="entry name" value="ABC_transpr_CbiO/EcfA_su"/>
</dbReference>
<dbReference type="CDD" id="cd03225">
    <property type="entry name" value="ABC_cobalt_CbiO_domain1"/>
    <property type="match status" value="1"/>
</dbReference>
<dbReference type="InterPro" id="IPR003593">
    <property type="entry name" value="AAA+_ATPase"/>
</dbReference>
<dbReference type="Proteomes" id="UP001216390">
    <property type="component" value="Chromosome"/>
</dbReference>
<name>A0AAE9Y4V0_9ACTN</name>
<feature type="region of interest" description="Disordered" evidence="5">
    <location>
        <begin position="267"/>
        <end position="288"/>
    </location>
</feature>
<evidence type="ECO:0000259" key="6">
    <source>
        <dbReference type="PROSITE" id="PS50893"/>
    </source>
</evidence>
<dbReference type="InterPro" id="IPR050095">
    <property type="entry name" value="ECF_ABC_transporter_ATP-bd"/>
</dbReference>
<accession>A0AAE9Y4V0</accession>
<protein>
    <submittedName>
        <fullName evidence="7">ATP-binding cassette domain-containing protein</fullName>
    </submittedName>
</protein>
<comment type="similarity">
    <text evidence="1">Belongs to the ABC transporter superfamily.</text>
</comment>
<evidence type="ECO:0000256" key="5">
    <source>
        <dbReference type="SAM" id="MobiDB-lite"/>
    </source>
</evidence>
<evidence type="ECO:0000313" key="8">
    <source>
        <dbReference type="Proteomes" id="UP001216390"/>
    </source>
</evidence>
<sequence length="529" mass="54198">MTAPHPGEVRWHDVGFAYPEGPPVLDGVDLVVADGEVVLVVGGSGSGKSTLLRTVNGLVPHTTGGRFRGAVGVGPLDVTGLRPRDLAGAVGFVHQDPEAQVVVDEVEHDVAFVLENLGLPEADMRRRVEEVLDAVGIAALRHRSPSTLSGGERQRCAVAGALAAAPAVLVLDEPTSMLDPQGADDVLAAVARLADDLGTTVVMAEHRLERAAPLADRAVVLADGRVAADGAPGPVLAGDPGAPPVAHLGRLLGWDPPPLTVREARRRARTTPVALSPSPVPDPPAPGEPLVVARGLAAGHGGRTPVLRGVDLTLHRGEVVALVGRNGSGKSTLLRTLADLAAPEAGTVDRRGRVALVPQDPSSLLFSPTVRDEVAETCRLVGRDADEVEPWLARLALTDLADRHPRSLSTGERQRVAVAAVAVGGAPVLLLDEPTRGIDATSRAALEAAATAHAAGGGAVVIATHDVELAARTATRVVSLGGGEVVADGPARQVLSGSLFAPQVLRVLPPHLTVAEVAAALPTRTGGPR</sequence>
<dbReference type="GO" id="GO:0005524">
    <property type="term" value="F:ATP binding"/>
    <property type="evidence" value="ECO:0007669"/>
    <property type="project" value="UniProtKB-KW"/>
</dbReference>
<dbReference type="PANTHER" id="PTHR43553">
    <property type="entry name" value="HEAVY METAL TRANSPORTER"/>
    <property type="match status" value="1"/>
</dbReference>
<keyword evidence="2" id="KW-0813">Transport</keyword>
<organism evidence="7 8">
    <name type="scientific">Iamia majanohamensis</name>
    <dbReference type="NCBI Taxonomy" id="467976"/>
    <lineage>
        <taxon>Bacteria</taxon>
        <taxon>Bacillati</taxon>
        <taxon>Actinomycetota</taxon>
        <taxon>Acidimicrobiia</taxon>
        <taxon>Acidimicrobiales</taxon>
        <taxon>Iamiaceae</taxon>
        <taxon>Iamia</taxon>
    </lineage>
</organism>
<reference evidence="7" key="1">
    <citation type="submission" date="2023-01" db="EMBL/GenBank/DDBJ databases">
        <title>The diversity of Class Acidimicrobiia in South China Sea sediment environments and the proposal of Iamia marina sp. nov., a novel species of the genus Iamia.</title>
        <authorList>
            <person name="He Y."/>
            <person name="Tian X."/>
        </authorList>
    </citation>
    <scope>NUCLEOTIDE SEQUENCE</scope>
    <source>
        <strain evidence="7">DSM 19957</strain>
    </source>
</reference>
<dbReference type="SMART" id="SM00382">
    <property type="entry name" value="AAA"/>
    <property type="match status" value="2"/>
</dbReference>
<keyword evidence="3" id="KW-0547">Nucleotide-binding</keyword>